<dbReference type="PANTHER" id="PTHR16305:SF35">
    <property type="entry name" value="TRANSCRIPTIONAL ACTIVATOR DOMAIN"/>
    <property type="match status" value="1"/>
</dbReference>
<dbReference type="SMART" id="SM00421">
    <property type="entry name" value="HTH_LUXR"/>
    <property type="match status" value="1"/>
</dbReference>
<dbReference type="InterPro" id="IPR027417">
    <property type="entry name" value="P-loop_NTPase"/>
</dbReference>
<keyword evidence="1" id="KW-0547">Nucleotide-binding</keyword>
<dbReference type="InterPro" id="IPR036388">
    <property type="entry name" value="WH-like_DNA-bd_sf"/>
</dbReference>
<gene>
    <name evidence="4" type="ORF">GCM10022236_32150</name>
</gene>
<dbReference type="InterPro" id="IPR016032">
    <property type="entry name" value="Sig_transdc_resp-reg_C-effctor"/>
</dbReference>
<dbReference type="InterPro" id="IPR011990">
    <property type="entry name" value="TPR-like_helical_dom_sf"/>
</dbReference>
<evidence type="ECO:0000259" key="3">
    <source>
        <dbReference type="PROSITE" id="PS50043"/>
    </source>
</evidence>
<comment type="caution">
    <text evidence="4">The sequence shown here is derived from an EMBL/GenBank/DDBJ whole genome shotgun (WGS) entry which is preliminary data.</text>
</comment>
<dbReference type="InterPro" id="IPR041664">
    <property type="entry name" value="AAA_16"/>
</dbReference>
<evidence type="ECO:0000313" key="4">
    <source>
        <dbReference type="EMBL" id="GAA3627404.1"/>
    </source>
</evidence>
<protein>
    <submittedName>
        <fullName evidence="4">LuxR family transcriptional regulator</fullName>
    </submittedName>
</protein>
<dbReference type="Pfam" id="PF00196">
    <property type="entry name" value="GerE"/>
    <property type="match status" value="1"/>
</dbReference>
<dbReference type="InterPro" id="IPR000792">
    <property type="entry name" value="Tscrpt_reg_LuxR_C"/>
</dbReference>
<dbReference type="PROSITE" id="PS50043">
    <property type="entry name" value="HTH_LUXR_2"/>
    <property type="match status" value="1"/>
</dbReference>
<name>A0ABP7A9B9_9ACTN</name>
<dbReference type="Gene3D" id="1.25.40.10">
    <property type="entry name" value="Tetratricopeptide repeat domain"/>
    <property type="match status" value="1"/>
</dbReference>
<dbReference type="PANTHER" id="PTHR16305">
    <property type="entry name" value="TESTICULAR SOLUBLE ADENYLYL CYCLASE"/>
    <property type="match status" value="1"/>
</dbReference>
<proteinExistence type="predicted"/>
<dbReference type="SUPFAM" id="SSF46894">
    <property type="entry name" value="C-terminal effector domain of the bipartite response regulators"/>
    <property type="match status" value="1"/>
</dbReference>
<dbReference type="SUPFAM" id="SSF48452">
    <property type="entry name" value="TPR-like"/>
    <property type="match status" value="2"/>
</dbReference>
<evidence type="ECO:0000256" key="1">
    <source>
        <dbReference type="ARBA" id="ARBA00022741"/>
    </source>
</evidence>
<dbReference type="PRINTS" id="PR00038">
    <property type="entry name" value="HTHLUXR"/>
</dbReference>
<reference evidence="5" key="1">
    <citation type="journal article" date="2019" name="Int. J. Syst. Evol. Microbiol.">
        <title>The Global Catalogue of Microorganisms (GCM) 10K type strain sequencing project: providing services to taxonomists for standard genome sequencing and annotation.</title>
        <authorList>
            <consortium name="The Broad Institute Genomics Platform"/>
            <consortium name="The Broad Institute Genome Sequencing Center for Infectious Disease"/>
            <person name="Wu L."/>
            <person name="Ma J."/>
        </authorList>
    </citation>
    <scope>NUCLEOTIDE SEQUENCE [LARGE SCALE GENOMIC DNA]</scope>
    <source>
        <strain evidence="5">JCM 16929</strain>
    </source>
</reference>
<dbReference type="Gene3D" id="1.10.10.10">
    <property type="entry name" value="Winged helix-like DNA-binding domain superfamily/Winged helix DNA-binding domain"/>
    <property type="match status" value="1"/>
</dbReference>
<dbReference type="Gene3D" id="3.40.50.300">
    <property type="entry name" value="P-loop containing nucleotide triphosphate hydrolases"/>
    <property type="match status" value="1"/>
</dbReference>
<keyword evidence="5" id="KW-1185">Reference proteome</keyword>
<sequence length="894" mass="95265">MSTVIDRPAVLAGRDAELATLHRALEAARSGTPQVVVIEAEAGMGKSTLAEAFLADAAGIGEALWLRCDEFEQHVAYGAAGILLDDPWLSTSSDVEVGRAILDRLGRARTTAGQVTALAIDDAQWMDRPSAWAVRFALRRLRSDPVLSIIVVRPGSADFGEHLTTEPAATHLVRPGPLTAAAVRQLAASLRSWSVPPGAIDRLVSRTGGVPLLVNAVLVGASDPTQLESDAHLPPSTAAAASHLLAAVDPPTRRLVEACAVLAEPSDLLVVGEMSEVDEPAAAVSIAARAGLLRVTPSGAVHCAHALLREAIYADLSPSRRRQFHARAAQATTGNRRLAHLVYAADRPDPVLTEQLISAAETARSSLQYGIAATHRLQARSIAADPAARENLLLRALIECVEALELDRAAALGPAAEESAPTALRNLALGLLARETGRIGEAKTLLRTALTMAKASGETTLRQRAALEAAILYVRIDEAEAAVAVLQDAENAQDPELGGDAATTRGIALWQSGDVRAALASLHDVPRTPDGASWEADLLAVRGMVHWHAGHLEEALRDLDAAIGLIHLWRPSTNQSRIHVLRSATRYSLGDWDGAAIDAAAACALAEAGAQTWSAALAHALSVDVPAARGQWQAAAEHLALAKAGLADIPSVQVRLTVAHHETKLALARRDWDRVVAICAPLGTADFMRSVSWTRAERWIMPAWIQACLALGQPSTARAALEVYEGAIADRPDGPSPSRLGWLRGLLAESDGEPRTARELYADDLDDPMTGLVPFVRAELLHTMGCLEHALGNRHDAISHLARARDEFARLRAAPQLERCTAELVACGLRSPAPNPLVLSEREEDVAALVARGYTNKEVGVALYLTPKGVEYHLRNIYAKLGIKRRQQLRQLRG</sequence>
<accession>A0ABP7A9B9</accession>
<evidence type="ECO:0000256" key="2">
    <source>
        <dbReference type="ARBA" id="ARBA00022840"/>
    </source>
</evidence>
<dbReference type="SUPFAM" id="SSF52540">
    <property type="entry name" value="P-loop containing nucleoside triphosphate hydrolases"/>
    <property type="match status" value="1"/>
</dbReference>
<evidence type="ECO:0000313" key="5">
    <source>
        <dbReference type="Proteomes" id="UP001501490"/>
    </source>
</evidence>
<organism evidence="4 5">
    <name type="scientific">Microlunatus ginsengisoli</name>
    <dbReference type="NCBI Taxonomy" id="363863"/>
    <lineage>
        <taxon>Bacteria</taxon>
        <taxon>Bacillati</taxon>
        <taxon>Actinomycetota</taxon>
        <taxon>Actinomycetes</taxon>
        <taxon>Propionibacteriales</taxon>
        <taxon>Propionibacteriaceae</taxon>
        <taxon>Microlunatus</taxon>
    </lineage>
</organism>
<feature type="domain" description="HTH luxR-type" evidence="3">
    <location>
        <begin position="832"/>
        <end position="894"/>
    </location>
</feature>
<dbReference type="EMBL" id="BAABAB010000022">
    <property type="protein sequence ID" value="GAA3627404.1"/>
    <property type="molecule type" value="Genomic_DNA"/>
</dbReference>
<keyword evidence="2" id="KW-0067">ATP-binding</keyword>
<dbReference type="Pfam" id="PF13191">
    <property type="entry name" value="AAA_16"/>
    <property type="match status" value="1"/>
</dbReference>
<dbReference type="Proteomes" id="UP001501490">
    <property type="component" value="Unassembled WGS sequence"/>
</dbReference>
<dbReference type="CDD" id="cd06170">
    <property type="entry name" value="LuxR_C_like"/>
    <property type="match status" value="1"/>
</dbReference>